<sequence length="122" mass="13709">MSELVDLSVISGFKPTVVRKDSFCRLGVFIISHHYDRTLDTNFAFSVASYIVEFYINTGQFYAGGAKIVESVTVCAHKRRAFGYTVSVDKIYSDGIKKFTYLRTNRRSAAYDFSEISAESGT</sequence>
<name>A0A645DF98_9ZZZZ</name>
<organism evidence="1">
    <name type="scientific">bioreactor metagenome</name>
    <dbReference type="NCBI Taxonomy" id="1076179"/>
    <lineage>
        <taxon>unclassified sequences</taxon>
        <taxon>metagenomes</taxon>
        <taxon>ecological metagenomes</taxon>
    </lineage>
</organism>
<evidence type="ECO:0000313" key="1">
    <source>
        <dbReference type="EMBL" id="MPM87937.1"/>
    </source>
</evidence>
<reference evidence="1" key="1">
    <citation type="submission" date="2019-08" db="EMBL/GenBank/DDBJ databases">
        <authorList>
            <person name="Kucharzyk K."/>
            <person name="Murdoch R.W."/>
            <person name="Higgins S."/>
            <person name="Loffler F."/>
        </authorList>
    </citation>
    <scope>NUCLEOTIDE SEQUENCE</scope>
</reference>
<dbReference type="AlphaFoldDB" id="A0A645DF98"/>
<protein>
    <submittedName>
        <fullName evidence="1">Uncharacterized protein</fullName>
    </submittedName>
</protein>
<dbReference type="EMBL" id="VSSQ01035657">
    <property type="protein sequence ID" value="MPM87937.1"/>
    <property type="molecule type" value="Genomic_DNA"/>
</dbReference>
<comment type="caution">
    <text evidence="1">The sequence shown here is derived from an EMBL/GenBank/DDBJ whole genome shotgun (WGS) entry which is preliminary data.</text>
</comment>
<gene>
    <name evidence="1" type="ORF">SDC9_135038</name>
</gene>
<accession>A0A645DF98</accession>
<proteinExistence type="predicted"/>